<dbReference type="PANTHER" id="PTHR12553:SF49">
    <property type="entry name" value="ZINC PHOSPHODIESTERASE ELAC PROTEIN 2"/>
    <property type="match status" value="1"/>
</dbReference>
<dbReference type="Proteomes" id="UP000054321">
    <property type="component" value="Unassembled WGS sequence"/>
</dbReference>
<dbReference type="Pfam" id="PF13691">
    <property type="entry name" value="Lactamase_B_4"/>
    <property type="match status" value="1"/>
</dbReference>
<evidence type="ECO:0000259" key="12">
    <source>
        <dbReference type="Pfam" id="PF12706"/>
    </source>
</evidence>
<dbReference type="Gene3D" id="3.60.15.10">
    <property type="entry name" value="Ribonuclease Z/Hydroxyacylglutathione hydrolase-like"/>
    <property type="match status" value="2"/>
</dbReference>
<dbReference type="GO" id="GO:0042781">
    <property type="term" value="F:3'-tRNA processing endoribonuclease activity"/>
    <property type="evidence" value="ECO:0007669"/>
    <property type="project" value="UniProtKB-EC"/>
</dbReference>
<keyword evidence="8" id="KW-0255">Endonuclease</keyword>
<comment type="similarity">
    <text evidence="3">Belongs to the RNase Z family.</text>
</comment>
<dbReference type="EMBL" id="KN832871">
    <property type="protein sequence ID" value="KIN06048.1"/>
    <property type="molecule type" value="Genomic_DNA"/>
</dbReference>
<dbReference type="InterPro" id="IPR047151">
    <property type="entry name" value="RNZ2-like"/>
</dbReference>
<comment type="cofactor">
    <cofactor evidence="2">
        <name>Zn(2+)</name>
        <dbReference type="ChEBI" id="CHEBI:29105"/>
    </cofactor>
</comment>
<evidence type="ECO:0000313" key="14">
    <source>
        <dbReference type="EMBL" id="KIN06048.1"/>
    </source>
</evidence>
<dbReference type="GO" id="GO:0046872">
    <property type="term" value="F:metal ion binding"/>
    <property type="evidence" value="ECO:0007669"/>
    <property type="project" value="UniProtKB-KW"/>
</dbReference>
<evidence type="ECO:0000256" key="11">
    <source>
        <dbReference type="SAM" id="MobiDB-lite"/>
    </source>
</evidence>
<dbReference type="InParanoid" id="A0A0C3DVA3"/>
<name>A0A0C3DVA3_OIDMZ</name>
<keyword evidence="5" id="KW-0819">tRNA processing</keyword>
<dbReference type="FunCoup" id="A0A0C3DVA3">
    <property type="interactions" value="1228"/>
</dbReference>
<evidence type="ECO:0000259" key="13">
    <source>
        <dbReference type="Pfam" id="PF13691"/>
    </source>
</evidence>
<dbReference type="HOGENOM" id="CLU_006220_0_0_1"/>
<evidence type="ECO:0000256" key="9">
    <source>
        <dbReference type="ARBA" id="ARBA00022801"/>
    </source>
</evidence>
<dbReference type="CDD" id="cd07718">
    <property type="entry name" value="RNaseZ_ELAC1_ELAC2-C-term-like_MBL-fold"/>
    <property type="match status" value="1"/>
</dbReference>
<evidence type="ECO:0000256" key="1">
    <source>
        <dbReference type="ARBA" id="ARBA00000402"/>
    </source>
</evidence>
<evidence type="ECO:0000256" key="10">
    <source>
        <dbReference type="ARBA" id="ARBA00022833"/>
    </source>
</evidence>
<dbReference type="GO" id="GO:1990180">
    <property type="term" value="P:mitochondrial tRNA 3'-end processing"/>
    <property type="evidence" value="ECO:0007669"/>
    <property type="project" value="TreeGrafter"/>
</dbReference>
<dbReference type="OrthoDB" id="527344at2759"/>
<evidence type="ECO:0000313" key="15">
    <source>
        <dbReference type="Proteomes" id="UP000054321"/>
    </source>
</evidence>
<keyword evidence="9" id="KW-0378">Hydrolase</keyword>
<keyword evidence="7" id="KW-0479">Metal-binding</keyword>
<gene>
    <name evidence="14" type="ORF">OIDMADRAFT_100879</name>
</gene>
<evidence type="ECO:0000256" key="2">
    <source>
        <dbReference type="ARBA" id="ARBA00001947"/>
    </source>
</evidence>
<keyword evidence="15" id="KW-1185">Reference proteome</keyword>
<dbReference type="InterPro" id="IPR001279">
    <property type="entry name" value="Metallo-B-lactamas"/>
</dbReference>
<sequence length="895" mass="100269">MHEFVPVLKKSFIPRLRTRKLRNQVGGPLDLKVRPPPDASFRKRLPLDRVLPGPRLRYYPSRIEQLIAFEKCWIQFLTTPTADTPGTALVLHFDSKRYLIGHIAEGTQRAAAQRKTGLIKVSDILLTGRTEWKTTGGLLGMILTIADSVTGSREDSKNNQGNIPQSPDAPAGQWLNIHGSTNLTHMLATARRFVFRKGLPIHIQEFRALKEEQSTNWEPSWQDDLVKVWAMPLEPRVQATSPRKRSHEEYSNDVAAASLSSSAEDVTAQEDQDDQIRKGVVAAMFSSKWRLDALVTKKLSQVILPATIFFRNKEGKIEKYQGPMIGEAQDVPDIDVLVRNPWPGALIEKLPPTKPATTAVSYIIKGHPQRGKFLPKVAMKLGVTPGPLFSKLTTGKSVTTHDGTVVTPEQVMEPGKGGSGVAIIDLPDKTYVEALVSRKEWTSKEIMNGVGAMIWILGPGVIEDPKIQKFMEECKEYKHIVSSTDTSSNYLALESPSEAAIRLHLLDPQRFPIPVHSNVRPKNGNGNELLYEPARVGKTIQLEPKMEVQDNGIVQYLNTAKTITAVSKDVQQLADKAREEVTSQEYLERLAERQKDIPSKDAEVITLGTGSALPSKYRNVSATLLRVPGFGSYLFDCGENTLGQLKRVFGDDLPDILRELKAIWISHLHADHHLGTASVIRAWDKEMRNDEKNKDHKLIVASDKGMIQWLREYSEVESFGFDRVQPITMGFSAKNFHNVFDPEQSQRYGLASIQVCHVDHCNGAMAVVFNFPNGFKASYSGDCRPSRDFVRIGQGSTLLIHEATFDDELIGDAMAKKHCTTSEALDIGRQMGARRILLTHFSQRYQKIPIMQNRDGLDQVAIVAFDYMRVKLEDFAKVEAFKPALMKLYEEKEDK</sequence>
<feature type="domain" description="tRNase Z endonuclease" evidence="13">
    <location>
        <begin position="75"/>
        <end position="137"/>
    </location>
</feature>
<reference evidence="14 15" key="1">
    <citation type="submission" date="2014-04" db="EMBL/GenBank/DDBJ databases">
        <authorList>
            <consortium name="DOE Joint Genome Institute"/>
            <person name="Kuo A."/>
            <person name="Martino E."/>
            <person name="Perotto S."/>
            <person name="Kohler A."/>
            <person name="Nagy L.G."/>
            <person name="Floudas D."/>
            <person name="Copeland A."/>
            <person name="Barry K.W."/>
            <person name="Cichocki N."/>
            <person name="Veneault-Fourrey C."/>
            <person name="LaButti K."/>
            <person name="Lindquist E.A."/>
            <person name="Lipzen A."/>
            <person name="Lundell T."/>
            <person name="Morin E."/>
            <person name="Murat C."/>
            <person name="Sun H."/>
            <person name="Tunlid A."/>
            <person name="Henrissat B."/>
            <person name="Grigoriev I.V."/>
            <person name="Hibbett D.S."/>
            <person name="Martin F."/>
            <person name="Nordberg H.P."/>
            <person name="Cantor M.N."/>
            <person name="Hua S.X."/>
        </authorList>
    </citation>
    <scope>NUCLEOTIDE SEQUENCE [LARGE SCALE GENOMIC DNA]</scope>
    <source>
        <strain evidence="14 15">Zn</strain>
    </source>
</reference>
<dbReference type="SUPFAM" id="SSF56281">
    <property type="entry name" value="Metallo-hydrolase/oxidoreductase"/>
    <property type="match status" value="2"/>
</dbReference>
<dbReference type="InterPro" id="IPR036866">
    <property type="entry name" value="RibonucZ/Hydroxyglut_hydro"/>
</dbReference>
<proteinExistence type="inferred from homology"/>
<evidence type="ECO:0000256" key="3">
    <source>
        <dbReference type="ARBA" id="ARBA00007823"/>
    </source>
</evidence>
<dbReference type="EC" id="3.1.26.11" evidence="4"/>
<reference evidence="15" key="2">
    <citation type="submission" date="2015-01" db="EMBL/GenBank/DDBJ databases">
        <title>Evolutionary Origins and Diversification of the Mycorrhizal Mutualists.</title>
        <authorList>
            <consortium name="DOE Joint Genome Institute"/>
            <consortium name="Mycorrhizal Genomics Consortium"/>
            <person name="Kohler A."/>
            <person name="Kuo A."/>
            <person name="Nagy L.G."/>
            <person name="Floudas D."/>
            <person name="Copeland A."/>
            <person name="Barry K.W."/>
            <person name="Cichocki N."/>
            <person name="Veneault-Fourrey C."/>
            <person name="LaButti K."/>
            <person name="Lindquist E.A."/>
            <person name="Lipzen A."/>
            <person name="Lundell T."/>
            <person name="Morin E."/>
            <person name="Murat C."/>
            <person name="Riley R."/>
            <person name="Ohm R."/>
            <person name="Sun H."/>
            <person name="Tunlid A."/>
            <person name="Henrissat B."/>
            <person name="Grigoriev I.V."/>
            <person name="Hibbett D.S."/>
            <person name="Martin F."/>
        </authorList>
    </citation>
    <scope>NUCLEOTIDE SEQUENCE [LARGE SCALE GENOMIC DNA]</scope>
    <source>
        <strain evidence="15">Zn</strain>
    </source>
</reference>
<organism evidence="14 15">
    <name type="scientific">Oidiodendron maius (strain Zn)</name>
    <dbReference type="NCBI Taxonomy" id="913774"/>
    <lineage>
        <taxon>Eukaryota</taxon>
        <taxon>Fungi</taxon>
        <taxon>Dikarya</taxon>
        <taxon>Ascomycota</taxon>
        <taxon>Pezizomycotina</taxon>
        <taxon>Leotiomycetes</taxon>
        <taxon>Leotiomycetes incertae sedis</taxon>
        <taxon>Myxotrichaceae</taxon>
        <taxon>Oidiodendron</taxon>
    </lineage>
</organism>
<dbReference type="Pfam" id="PF12706">
    <property type="entry name" value="Lactamase_B_2"/>
    <property type="match status" value="1"/>
</dbReference>
<keyword evidence="10" id="KW-0862">Zinc</keyword>
<evidence type="ECO:0000256" key="8">
    <source>
        <dbReference type="ARBA" id="ARBA00022759"/>
    </source>
</evidence>
<dbReference type="GO" id="GO:0005739">
    <property type="term" value="C:mitochondrion"/>
    <property type="evidence" value="ECO:0007669"/>
    <property type="project" value="TreeGrafter"/>
</dbReference>
<dbReference type="PANTHER" id="PTHR12553">
    <property type="entry name" value="ZINC PHOSPHODIESTERASE ELAC PROTEIN 2"/>
    <property type="match status" value="1"/>
</dbReference>
<evidence type="ECO:0000256" key="6">
    <source>
        <dbReference type="ARBA" id="ARBA00022722"/>
    </source>
</evidence>
<dbReference type="STRING" id="913774.A0A0C3DVA3"/>
<protein>
    <recommendedName>
        <fullName evidence="4">ribonuclease Z</fullName>
        <ecNumber evidence="4">3.1.26.11</ecNumber>
    </recommendedName>
</protein>
<evidence type="ECO:0000256" key="7">
    <source>
        <dbReference type="ARBA" id="ARBA00022723"/>
    </source>
</evidence>
<feature type="region of interest" description="Disordered" evidence="11">
    <location>
        <begin position="151"/>
        <end position="172"/>
    </location>
</feature>
<feature type="domain" description="Metallo-beta-lactamase" evidence="12">
    <location>
        <begin position="633"/>
        <end position="841"/>
    </location>
</feature>
<comment type="catalytic activity">
    <reaction evidence="1">
        <text>Endonucleolytic cleavage of RNA, removing extra 3' nucleotides from tRNA precursor, generating 3' termini of tRNAs. A 3'-hydroxy group is left at the tRNA terminus and a 5'-phosphoryl group is left at the trailer molecule.</text>
        <dbReference type="EC" id="3.1.26.11"/>
    </reaction>
</comment>
<keyword evidence="6" id="KW-0540">Nuclease</keyword>
<feature type="region of interest" description="Disordered" evidence="11">
    <location>
        <begin position="237"/>
        <end position="271"/>
    </location>
</feature>
<dbReference type="AlphaFoldDB" id="A0A0C3DVA3"/>
<evidence type="ECO:0000256" key="4">
    <source>
        <dbReference type="ARBA" id="ARBA00012477"/>
    </source>
</evidence>
<dbReference type="InterPro" id="IPR027794">
    <property type="entry name" value="tRNase_Z_dom"/>
</dbReference>
<accession>A0A0C3DVA3</accession>
<evidence type="ECO:0000256" key="5">
    <source>
        <dbReference type="ARBA" id="ARBA00022694"/>
    </source>
</evidence>